<keyword evidence="7 11" id="KW-0482">Metalloprotease</keyword>
<name>A0ABX7MZ01_9BACT</name>
<dbReference type="CDD" id="cd04275">
    <property type="entry name" value="ZnMc_pappalysin_like"/>
    <property type="match status" value="1"/>
</dbReference>
<reference evidence="11 12" key="1">
    <citation type="submission" date="2021-02" db="EMBL/GenBank/DDBJ databases">
        <title>De Novo genome assembly of isolated myxobacteria.</title>
        <authorList>
            <person name="Stevens D.C."/>
        </authorList>
    </citation>
    <scope>NUCLEOTIDE SEQUENCE [LARGE SCALE GENOMIC DNA]</scope>
    <source>
        <strain evidence="11 12">SCHIC003</strain>
    </source>
</reference>
<keyword evidence="12" id="KW-1185">Reference proteome</keyword>
<dbReference type="EMBL" id="CP071091">
    <property type="protein sequence ID" value="QSQ11409.1"/>
    <property type="molecule type" value="Genomic_DNA"/>
</dbReference>
<dbReference type="InterPro" id="IPR008754">
    <property type="entry name" value="Peptidase_M43"/>
</dbReference>
<keyword evidence="5" id="KW-0378">Hydrolase</keyword>
<feature type="chain" id="PRO_5045304726" evidence="9">
    <location>
        <begin position="31"/>
        <end position="296"/>
    </location>
</feature>
<keyword evidence="3" id="KW-0479">Metal-binding</keyword>
<keyword evidence="6" id="KW-0862">Zinc</keyword>
<gene>
    <name evidence="11" type="ORF">JY572_23710</name>
</gene>
<dbReference type="PANTHER" id="PTHR47466:SF1">
    <property type="entry name" value="METALLOPROTEASE MEP1 (AFU_ORTHOLOGUE AFUA_1G07730)-RELATED"/>
    <property type="match status" value="1"/>
</dbReference>
<evidence type="ECO:0000313" key="12">
    <source>
        <dbReference type="Proteomes" id="UP000663090"/>
    </source>
</evidence>
<proteinExistence type="inferred from homology"/>
<evidence type="ECO:0000256" key="1">
    <source>
        <dbReference type="ARBA" id="ARBA00008721"/>
    </source>
</evidence>
<evidence type="ECO:0000256" key="4">
    <source>
        <dbReference type="ARBA" id="ARBA00022729"/>
    </source>
</evidence>
<accession>A0ABX7MZ01</accession>
<evidence type="ECO:0000256" key="9">
    <source>
        <dbReference type="SAM" id="SignalP"/>
    </source>
</evidence>
<evidence type="ECO:0000256" key="8">
    <source>
        <dbReference type="ARBA" id="ARBA00023157"/>
    </source>
</evidence>
<dbReference type="RefSeq" id="WP_206713162.1">
    <property type="nucleotide sequence ID" value="NZ_CP071091.1"/>
</dbReference>
<protein>
    <submittedName>
        <fullName evidence="11">Zinc metalloprotease</fullName>
    </submittedName>
</protein>
<evidence type="ECO:0000256" key="2">
    <source>
        <dbReference type="ARBA" id="ARBA00022670"/>
    </source>
</evidence>
<organism evidence="11 12">
    <name type="scientific">Myxococcus landrumensis</name>
    <dbReference type="NCBI Taxonomy" id="2813577"/>
    <lineage>
        <taxon>Bacteria</taxon>
        <taxon>Pseudomonadati</taxon>
        <taxon>Myxococcota</taxon>
        <taxon>Myxococcia</taxon>
        <taxon>Myxococcales</taxon>
        <taxon>Cystobacterineae</taxon>
        <taxon>Myxococcaceae</taxon>
        <taxon>Myxococcus</taxon>
    </lineage>
</organism>
<comment type="similarity">
    <text evidence="1">Belongs to the peptidase M43B family.</text>
</comment>
<dbReference type="PANTHER" id="PTHR47466">
    <property type="match status" value="1"/>
</dbReference>
<keyword evidence="4 9" id="KW-0732">Signal</keyword>
<evidence type="ECO:0000256" key="6">
    <source>
        <dbReference type="ARBA" id="ARBA00022833"/>
    </source>
</evidence>
<dbReference type="InterPro" id="IPR024079">
    <property type="entry name" value="MetalloPept_cat_dom_sf"/>
</dbReference>
<dbReference type="PROSITE" id="PS51257">
    <property type="entry name" value="PROKAR_LIPOPROTEIN"/>
    <property type="match status" value="1"/>
</dbReference>
<dbReference type="SUPFAM" id="SSF55486">
    <property type="entry name" value="Metalloproteases ('zincins'), catalytic domain"/>
    <property type="match status" value="1"/>
</dbReference>
<feature type="signal peptide" evidence="9">
    <location>
        <begin position="1"/>
        <end position="30"/>
    </location>
</feature>
<keyword evidence="2" id="KW-0645">Protease</keyword>
<dbReference type="Pfam" id="PF05572">
    <property type="entry name" value="Peptidase_M43"/>
    <property type="match status" value="1"/>
</dbReference>
<evidence type="ECO:0000259" key="10">
    <source>
        <dbReference type="Pfam" id="PF05572"/>
    </source>
</evidence>
<keyword evidence="8" id="KW-1015">Disulfide bond</keyword>
<dbReference type="Proteomes" id="UP000663090">
    <property type="component" value="Chromosome"/>
</dbReference>
<feature type="domain" description="Peptidase M43 pregnancy-associated plasma-A" evidence="10">
    <location>
        <begin position="174"/>
        <end position="289"/>
    </location>
</feature>
<evidence type="ECO:0000256" key="7">
    <source>
        <dbReference type="ARBA" id="ARBA00023049"/>
    </source>
</evidence>
<evidence type="ECO:0000256" key="5">
    <source>
        <dbReference type="ARBA" id="ARBA00022801"/>
    </source>
</evidence>
<evidence type="ECO:0000313" key="11">
    <source>
        <dbReference type="EMBL" id="QSQ11409.1"/>
    </source>
</evidence>
<evidence type="ECO:0000256" key="3">
    <source>
        <dbReference type="ARBA" id="ARBA00022723"/>
    </source>
</evidence>
<sequence length="296" mass="30692">MIGIVAKRASRLAVVAGALFSLTACQGDSAAETPAPADPTAEQTAGLRGCATIEPSAEERAAIDAFVKSRKMEMRAVGSVTVPTYFHVVNKGTGIANGDVPDSQITAQMNVLNAAYANTPFRFVLQGTTRTNNSKWFALKSGSANERAMKKALRKGGPESLNIYSANLSGGLLGWATFPSSYTSAPTQDGVVLLYSSVPGGSAAPYNEGDTGTHEVGHWLGLYHTFQGGCTGAGDSVSDTPAEASPAYGCPSGRDTCAGGGADPITNFMDYTDDSCMNSFTAGQIDRADSLTATYR</sequence>
<dbReference type="GO" id="GO:0008237">
    <property type="term" value="F:metallopeptidase activity"/>
    <property type="evidence" value="ECO:0007669"/>
    <property type="project" value="UniProtKB-KW"/>
</dbReference>
<dbReference type="Gene3D" id="3.40.390.10">
    <property type="entry name" value="Collagenase (Catalytic Domain)"/>
    <property type="match status" value="1"/>
</dbReference>